<sequence>MSLRDKFQLPLEVIYSEKPFPEPVFHSHPEYEIYYLHEGACSYLIGDRIYTLEPGDLILMHGMTLHSPKVDCRKPYRRSIIHFDASFAHELLRPPFALNVLSPFQNIHNIRLHLSGELKQEVERQLDALHRLYAEESPLAYNRFLIRFLELLHAVYDCCEAGGLDSTGSAAHGSGPKEQHVQRIMDYLEAHYMEDIHLELLEQELHLNRYYMTKIFKELTGFTIFNYLYQRRINQAKILFLLEPERPVTETGYDTGFKHPSHFTRAFKKITGMTPESYRRGLT</sequence>
<name>A0A2W1L486_9BACL</name>
<dbReference type="InterPro" id="IPR020449">
    <property type="entry name" value="Tscrpt_reg_AraC-type_HTH"/>
</dbReference>
<dbReference type="PANTHER" id="PTHR43280:SF27">
    <property type="entry name" value="TRANSCRIPTIONAL REGULATOR MTLR"/>
    <property type="match status" value="1"/>
</dbReference>
<dbReference type="GO" id="GO:0003700">
    <property type="term" value="F:DNA-binding transcription factor activity"/>
    <property type="evidence" value="ECO:0007669"/>
    <property type="project" value="InterPro"/>
</dbReference>
<evidence type="ECO:0000256" key="3">
    <source>
        <dbReference type="ARBA" id="ARBA00023163"/>
    </source>
</evidence>
<evidence type="ECO:0000256" key="1">
    <source>
        <dbReference type="ARBA" id="ARBA00023015"/>
    </source>
</evidence>
<dbReference type="GO" id="GO:0043565">
    <property type="term" value="F:sequence-specific DNA binding"/>
    <property type="evidence" value="ECO:0007669"/>
    <property type="project" value="InterPro"/>
</dbReference>
<evidence type="ECO:0000259" key="4">
    <source>
        <dbReference type="PROSITE" id="PS01124"/>
    </source>
</evidence>
<organism evidence="5 6">
    <name type="scientific">Paenibacillus sambharensis</name>
    <dbReference type="NCBI Taxonomy" id="1803190"/>
    <lineage>
        <taxon>Bacteria</taxon>
        <taxon>Bacillati</taxon>
        <taxon>Bacillota</taxon>
        <taxon>Bacilli</taxon>
        <taxon>Bacillales</taxon>
        <taxon>Paenibacillaceae</taxon>
        <taxon>Paenibacillus</taxon>
    </lineage>
</organism>
<dbReference type="InterPro" id="IPR014710">
    <property type="entry name" value="RmlC-like_jellyroll"/>
</dbReference>
<dbReference type="PANTHER" id="PTHR43280">
    <property type="entry name" value="ARAC-FAMILY TRANSCRIPTIONAL REGULATOR"/>
    <property type="match status" value="1"/>
</dbReference>
<dbReference type="InterPro" id="IPR003313">
    <property type="entry name" value="AraC-bd"/>
</dbReference>
<feature type="domain" description="HTH araC/xylS-type" evidence="4">
    <location>
        <begin position="182"/>
        <end position="281"/>
    </location>
</feature>
<evidence type="ECO:0000313" key="6">
    <source>
        <dbReference type="Proteomes" id="UP000249522"/>
    </source>
</evidence>
<proteinExistence type="predicted"/>
<keyword evidence="1" id="KW-0805">Transcription regulation</keyword>
<dbReference type="PRINTS" id="PR00032">
    <property type="entry name" value="HTHARAC"/>
</dbReference>
<dbReference type="Gene3D" id="2.60.120.10">
    <property type="entry name" value="Jelly Rolls"/>
    <property type="match status" value="1"/>
</dbReference>
<dbReference type="SUPFAM" id="SSF51215">
    <property type="entry name" value="Regulatory protein AraC"/>
    <property type="match status" value="1"/>
</dbReference>
<gene>
    <name evidence="5" type="ORF">DNH61_21460</name>
</gene>
<evidence type="ECO:0000313" key="5">
    <source>
        <dbReference type="EMBL" id="PZD93773.1"/>
    </source>
</evidence>
<keyword evidence="2" id="KW-0238">DNA-binding</keyword>
<dbReference type="AlphaFoldDB" id="A0A2W1L486"/>
<dbReference type="InterPro" id="IPR018060">
    <property type="entry name" value="HTH_AraC"/>
</dbReference>
<dbReference type="Proteomes" id="UP000249522">
    <property type="component" value="Unassembled WGS sequence"/>
</dbReference>
<dbReference type="InterPro" id="IPR037923">
    <property type="entry name" value="HTH-like"/>
</dbReference>
<dbReference type="RefSeq" id="WP_111148889.1">
    <property type="nucleotide sequence ID" value="NZ_QKRB01000056.1"/>
</dbReference>
<dbReference type="Gene3D" id="1.10.10.60">
    <property type="entry name" value="Homeodomain-like"/>
    <property type="match status" value="2"/>
</dbReference>
<dbReference type="Pfam" id="PF02311">
    <property type="entry name" value="AraC_binding"/>
    <property type="match status" value="1"/>
</dbReference>
<dbReference type="SMART" id="SM00342">
    <property type="entry name" value="HTH_ARAC"/>
    <property type="match status" value="1"/>
</dbReference>
<reference evidence="5 6" key="1">
    <citation type="submission" date="2018-06" db="EMBL/GenBank/DDBJ databases">
        <title>Paenibacillus imtechensis sp. nov.</title>
        <authorList>
            <person name="Pinnaka A.K."/>
            <person name="Singh H."/>
            <person name="Kaur M."/>
        </authorList>
    </citation>
    <scope>NUCLEOTIDE SEQUENCE [LARGE SCALE GENOMIC DNA]</scope>
    <source>
        <strain evidence="5 6">SMB1</strain>
    </source>
</reference>
<dbReference type="OrthoDB" id="2713997at2"/>
<keyword evidence="3" id="KW-0804">Transcription</keyword>
<dbReference type="SUPFAM" id="SSF46689">
    <property type="entry name" value="Homeodomain-like"/>
    <property type="match status" value="2"/>
</dbReference>
<keyword evidence="6" id="KW-1185">Reference proteome</keyword>
<protein>
    <submittedName>
        <fullName evidence="5">AraC family transcriptional regulator</fullName>
    </submittedName>
</protein>
<dbReference type="InterPro" id="IPR009057">
    <property type="entry name" value="Homeodomain-like_sf"/>
</dbReference>
<dbReference type="Pfam" id="PF12833">
    <property type="entry name" value="HTH_18"/>
    <property type="match status" value="1"/>
</dbReference>
<dbReference type="PROSITE" id="PS01124">
    <property type="entry name" value="HTH_ARAC_FAMILY_2"/>
    <property type="match status" value="1"/>
</dbReference>
<dbReference type="EMBL" id="QKRB01000056">
    <property type="protein sequence ID" value="PZD93773.1"/>
    <property type="molecule type" value="Genomic_DNA"/>
</dbReference>
<accession>A0A2W1L486</accession>
<evidence type="ECO:0000256" key="2">
    <source>
        <dbReference type="ARBA" id="ARBA00023125"/>
    </source>
</evidence>
<comment type="caution">
    <text evidence="5">The sequence shown here is derived from an EMBL/GenBank/DDBJ whole genome shotgun (WGS) entry which is preliminary data.</text>
</comment>